<dbReference type="InterPro" id="IPR043971">
    <property type="entry name" value="FUZ/MON1/HPS1_longin_2"/>
</dbReference>
<feature type="domain" description="FUZ/MON1/HPS1 second Longin" evidence="2">
    <location>
        <begin position="172"/>
        <end position="243"/>
    </location>
</feature>
<dbReference type="InterPro" id="IPR026069">
    <property type="entry name" value="Fuzzy"/>
</dbReference>
<dbReference type="GO" id="GO:0016192">
    <property type="term" value="P:vesicle-mediated transport"/>
    <property type="evidence" value="ECO:0007669"/>
    <property type="project" value="InterPro"/>
</dbReference>
<protein>
    <submittedName>
        <fullName evidence="3">Fuzzy</fullName>
    </submittedName>
</protein>
<dbReference type="Pfam" id="PF19037">
    <property type="entry name" value="Fuz_longin_2"/>
    <property type="match status" value="1"/>
</dbReference>
<dbReference type="PANTHER" id="PTHR13559">
    <property type="entry name" value="INTRACELLULAR TRAFFIC PROTEIN-RELATED"/>
    <property type="match status" value="1"/>
</dbReference>
<evidence type="ECO:0000259" key="1">
    <source>
        <dbReference type="Pfam" id="PF19036"/>
    </source>
</evidence>
<name>A0A142F4Y9_OSCLO</name>
<dbReference type="InterPro" id="IPR043972">
    <property type="entry name" value="FUZ/MON1/HPS1_longin_1"/>
</dbReference>
<dbReference type="Pfam" id="PF19036">
    <property type="entry name" value="Fuz_longin_1"/>
    <property type="match status" value="1"/>
</dbReference>
<dbReference type="PANTHER" id="PTHR13559:SF1">
    <property type="entry name" value="PROTEIN FUZZY HOMOLOG"/>
    <property type="match status" value="1"/>
</dbReference>
<reference evidence="3" key="1">
    <citation type="submission" date="2015-10" db="EMBL/GenBank/DDBJ databases">
        <title>Retracing the Path of Planar Cell Polarity.</title>
        <authorList>
            <person name="Schenkelaars Q."/>
            <person name="Fierro-Constain L."/>
            <person name="Renard E."/>
            <person name="Borchiellini C."/>
        </authorList>
    </citation>
    <scope>NUCLEOTIDE SEQUENCE</scope>
</reference>
<feature type="domain" description="FUZ/MON1/HPS1 first Longin" evidence="1">
    <location>
        <begin position="5"/>
        <end position="133"/>
    </location>
</feature>
<evidence type="ECO:0000313" key="3">
    <source>
        <dbReference type="EMBL" id="AMQ67869.1"/>
    </source>
</evidence>
<organism evidence="3">
    <name type="scientific">Oscarella lobularis</name>
    <name type="common">Bubble oscar sponge</name>
    <name type="synonym">Halisarca lobularis</name>
    <dbReference type="NCBI Taxonomy" id="121494"/>
    <lineage>
        <taxon>Eukaryota</taxon>
        <taxon>Metazoa</taxon>
        <taxon>Porifera</taxon>
        <taxon>Homoscleromorpha</taxon>
        <taxon>Homosclerophorida</taxon>
        <taxon>Oscarellidae</taxon>
        <taxon>Oscarella</taxon>
    </lineage>
</organism>
<evidence type="ECO:0000259" key="2">
    <source>
        <dbReference type="Pfam" id="PF19037"/>
    </source>
</evidence>
<accession>A0A142F4Y9</accession>
<dbReference type="GO" id="GO:1905515">
    <property type="term" value="P:non-motile cilium assembly"/>
    <property type="evidence" value="ECO:0007669"/>
    <property type="project" value="TreeGrafter"/>
</dbReference>
<dbReference type="AlphaFoldDB" id="A0A142F4Y9"/>
<sequence>MSYLVAIAAESGLPLFVRADEGSKSLPFSTIGSLNGVYTFAEGRGARFESTIASGSRQIVWRTYRDSITFVLIDEKRMRRRANVDELLATIFDALVLLVGVPSLIGRDGGGAPTRDDRLKRQLRTCFPLVDSLWKPPRLLIGSLTGIVDVTWTTEAATFQDHVDEFAARLDTNYACLCVDGKVCVATASWWQLDRRELVLLLFLVRTLTGSSVPVFLPVESPDVAHRLVVYRLADGAALLCALCDLNASLDHVERDVVSQCWTSSALDVLKRLTASPSSPKCRGLPSEISLDPGIMAYIYVTRCPPMCMSDFNLDSSSSSSSGRTWQEEILDFYWTVAGEAFPSLTTTTMGDDGDEERHGRWLTHPCSETYVCTEHYKCYALYESHERKQLYLLLSADVPTYALRDVTYRTFKVFGQSADVVANTGK</sequence>
<dbReference type="EMBL" id="KT898951">
    <property type="protein sequence ID" value="AMQ67869.1"/>
    <property type="molecule type" value="mRNA"/>
</dbReference>
<proteinExistence type="evidence at transcript level"/>